<feature type="region of interest" description="Disordered" evidence="1">
    <location>
        <begin position="228"/>
        <end position="265"/>
    </location>
</feature>
<reference evidence="4" key="1">
    <citation type="submission" date="2014-03" db="EMBL/GenBank/DDBJ databases">
        <authorList>
            <person name="Aksoy S."/>
            <person name="Warren W."/>
            <person name="Wilson R.K."/>
        </authorList>
    </citation>
    <scope>NUCLEOTIDE SEQUENCE [LARGE SCALE GENOMIC DNA]</scope>
    <source>
        <strain evidence="4">IAEA</strain>
    </source>
</reference>
<dbReference type="AlphaFoldDB" id="A0A1A9W2M7"/>
<accession>A0A1A9W2M7</accession>
<organism evidence="3 4">
    <name type="scientific">Glossina brevipalpis</name>
    <dbReference type="NCBI Taxonomy" id="37001"/>
    <lineage>
        <taxon>Eukaryota</taxon>
        <taxon>Metazoa</taxon>
        <taxon>Ecdysozoa</taxon>
        <taxon>Arthropoda</taxon>
        <taxon>Hexapoda</taxon>
        <taxon>Insecta</taxon>
        <taxon>Pterygota</taxon>
        <taxon>Neoptera</taxon>
        <taxon>Endopterygota</taxon>
        <taxon>Diptera</taxon>
        <taxon>Brachycera</taxon>
        <taxon>Muscomorpha</taxon>
        <taxon>Hippoboscoidea</taxon>
        <taxon>Glossinidae</taxon>
        <taxon>Glossina</taxon>
    </lineage>
</organism>
<dbReference type="EnsemblMetazoa" id="GBRI004138-RA">
    <property type="protein sequence ID" value="GBRI004138-PA"/>
    <property type="gene ID" value="GBRI004138"/>
</dbReference>
<name>A0A1A9W2M7_9MUSC</name>
<feature type="transmembrane region" description="Helical" evidence="2">
    <location>
        <begin position="39"/>
        <end position="61"/>
    </location>
</feature>
<keyword evidence="2" id="KW-1133">Transmembrane helix</keyword>
<evidence type="ECO:0000256" key="2">
    <source>
        <dbReference type="SAM" id="Phobius"/>
    </source>
</evidence>
<feature type="compositionally biased region" description="Basic and acidic residues" evidence="1">
    <location>
        <begin position="228"/>
        <end position="249"/>
    </location>
</feature>
<dbReference type="VEuPathDB" id="VectorBase:GBRI004138"/>
<evidence type="ECO:0000256" key="1">
    <source>
        <dbReference type="SAM" id="MobiDB-lite"/>
    </source>
</evidence>
<evidence type="ECO:0000313" key="4">
    <source>
        <dbReference type="Proteomes" id="UP000091820"/>
    </source>
</evidence>
<dbReference type="Proteomes" id="UP000091820">
    <property type="component" value="Unassembled WGS sequence"/>
</dbReference>
<keyword evidence="2" id="KW-0472">Membrane</keyword>
<reference evidence="3" key="2">
    <citation type="submission" date="2020-05" db="UniProtKB">
        <authorList>
            <consortium name="EnsemblMetazoa"/>
        </authorList>
    </citation>
    <scope>IDENTIFICATION</scope>
    <source>
        <strain evidence="3">IAEA</strain>
    </source>
</reference>
<protein>
    <submittedName>
        <fullName evidence="3">Uncharacterized protein</fullName>
    </submittedName>
</protein>
<proteinExistence type="predicted"/>
<keyword evidence="4" id="KW-1185">Reference proteome</keyword>
<keyword evidence="2" id="KW-0812">Transmembrane</keyword>
<sequence length="265" mass="29894">MIVDTSYGMCVNVQLLQTKTCFHIVVLCSSIPSSETKNVLLAACCLLSCLLCFALLCFALLESLYGWFTTYIDVDRGLRSISTYTCDNLKSNSKEMGILLRNSNLIYVKAERKVSGSEYKKLFQQFVLEISKFSDFHDNSCLKSPGFPLFPTVNDSDVGFSQFSDNTCKPSFRILTFTTFYASGPENPIIATLLSTLSNLGDEAWNRSWFINSCEVLTSSINNDKRRLENETTKTEKKAKEKEKEEAKASVKLQQHAVTTLKRQH</sequence>
<evidence type="ECO:0000313" key="3">
    <source>
        <dbReference type="EnsemblMetazoa" id="GBRI004138-PA"/>
    </source>
</evidence>